<feature type="region of interest" description="Disordered" evidence="1">
    <location>
        <begin position="1"/>
        <end position="23"/>
    </location>
</feature>
<reference evidence="2" key="1">
    <citation type="journal article" date="2019" name="Sci. Rep.">
        <title>Draft genome of Tanacetum cinerariifolium, the natural source of mosquito coil.</title>
        <authorList>
            <person name="Yamashiro T."/>
            <person name="Shiraishi A."/>
            <person name="Satake H."/>
            <person name="Nakayama K."/>
        </authorList>
    </citation>
    <scope>NUCLEOTIDE SEQUENCE</scope>
</reference>
<dbReference type="AlphaFoldDB" id="A0A699XFY4"/>
<organism evidence="2">
    <name type="scientific">Tanacetum cinerariifolium</name>
    <name type="common">Dalmatian daisy</name>
    <name type="synonym">Chrysanthemum cinerariifolium</name>
    <dbReference type="NCBI Taxonomy" id="118510"/>
    <lineage>
        <taxon>Eukaryota</taxon>
        <taxon>Viridiplantae</taxon>
        <taxon>Streptophyta</taxon>
        <taxon>Embryophyta</taxon>
        <taxon>Tracheophyta</taxon>
        <taxon>Spermatophyta</taxon>
        <taxon>Magnoliopsida</taxon>
        <taxon>eudicotyledons</taxon>
        <taxon>Gunneridae</taxon>
        <taxon>Pentapetalae</taxon>
        <taxon>asterids</taxon>
        <taxon>campanulids</taxon>
        <taxon>Asterales</taxon>
        <taxon>Asteraceae</taxon>
        <taxon>Asteroideae</taxon>
        <taxon>Anthemideae</taxon>
        <taxon>Anthemidinae</taxon>
        <taxon>Tanacetum</taxon>
    </lineage>
</organism>
<evidence type="ECO:0000256" key="1">
    <source>
        <dbReference type="SAM" id="MobiDB-lite"/>
    </source>
</evidence>
<proteinExistence type="predicted"/>
<comment type="caution">
    <text evidence="2">The sequence shown here is derived from an EMBL/GenBank/DDBJ whole genome shotgun (WGS) entry which is preliminary data.</text>
</comment>
<evidence type="ECO:0000313" key="2">
    <source>
        <dbReference type="EMBL" id="GFD58619.1"/>
    </source>
</evidence>
<gene>
    <name evidence="2" type="ORF">Tci_930588</name>
</gene>
<accession>A0A699XFY4</accession>
<dbReference type="EMBL" id="BKCJ011855194">
    <property type="protein sequence ID" value="GFD58619.1"/>
    <property type="molecule type" value="Genomic_DNA"/>
</dbReference>
<name>A0A699XFY4_TANCI</name>
<sequence length="77" mass="7978">AGHHHGSFSALSTSPATSAGRCDRSAGPWGFSNAFRFDFHGADCHGIQAFHRSTCISQGQHCSGPHGPLDRAAGAES</sequence>
<protein>
    <submittedName>
        <fullName evidence="2">Uncharacterized protein</fullName>
    </submittedName>
</protein>
<feature type="non-terminal residue" evidence="2">
    <location>
        <position position="1"/>
    </location>
</feature>